<organism evidence="1 2">
    <name type="scientific">Actinomadura luteofluorescens</name>
    <dbReference type="NCBI Taxonomy" id="46163"/>
    <lineage>
        <taxon>Bacteria</taxon>
        <taxon>Bacillati</taxon>
        <taxon>Actinomycetota</taxon>
        <taxon>Actinomycetes</taxon>
        <taxon>Streptosporangiales</taxon>
        <taxon>Thermomonosporaceae</taxon>
        <taxon>Actinomadura</taxon>
    </lineage>
</organism>
<evidence type="ECO:0000313" key="1">
    <source>
        <dbReference type="EMBL" id="NYD45582.1"/>
    </source>
</evidence>
<reference evidence="1 2" key="1">
    <citation type="submission" date="2020-07" db="EMBL/GenBank/DDBJ databases">
        <title>Sequencing the genomes of 1000 actinobacteria strains.</title>
        <authorList>
            <person name="Klenk H.-P."/>
        </authorList>
    </citation>
    <scope>NUCLEOTIDE SEQUENCE [LARGE SCALE GENOMIC DNA]</scope>
    <source>
        <strain evidence="1 2">DSM 40398</strain>
    </source>
</reference>
<dbReference type="EMBL" id="JACCBA010000001">
    <property type="protein sequence ID" value="NYD45582.1"/>
    <property type="molecule type" value="Genomic_DNA"/>
</dbReference>
<sequence>MSTAQMVRRTGVLPLLAALLLVLAVAALRLVSLTAVVVAAAVDGVAELATDALTSVAGTSGPVAHQGGRR</sequence>
<proteinExistence type="predicted"/>
<accession>A0A7Y9EDC1</accession>
<dbReference type="Proteomes" id="UP000529783">
    <property type="component" value="Unassembled WGS sequence"/>
</dbReference>
<dbReference type="RefSeq" id="WP_179842985.1">
    <property type="nucleotide sequence ID" value="NZ_JACCBA010000001.1"/>
</dbReference>
<protein>
    <submittedName>
        <fullName evidence="1">Uncharacterized protein</fullName>
    </submittedName>
</protein>
<comment type="caution">
    <text evidence="1">The sequence shown here is derived from an EMBL/GenBank/DDBJ whole genome shotgun (WGS) entry which is preliminary data.</text>
</comment>
<name>A0A7Y9EDC1_9ACTN</name>
<evidence type="ECO:0000313" key="2">
    <source>
        <dbReference type="Proteomes" id="UP000529783"/>
    </source>
</evidence>
<dbReference type="AlphaFoldDB" id="A0A7Y9EDC1"/>
<keyword evidence="2" id="KW-1185">Reference proteome</keyword>
<gene>
    <name evidence="1" type="ORF">BJY14_001565</name>
</gene>